<proteinExistence type="inferred from homology"/>
<evidence type="ECO:0000313" key="2">
    <source>
        <dbReference type="EMBL" id="KLT44338.1"/>
    </source>
</evidence>
<dbReference type="SUPFAM" id="SSF46785">
    <property type="entry name" value="Winged helix' DNA-binding domain"/>
    <property type="match status" value="1"/>
</dbReference>
<dbReference type="InterPro" id="IPR016689">
    <property type="entry name" value="ESCRT-2_cplx_Snf8"/>
</dbReference>
<dbReference type="InterPro" id="IPR040608">
    <property type="entry name" value="Snf8/Vps36"/>
</dbReference>
<dbReference type="RefSeq" id="XP_018280829.1">
    <property type="nucleotide sequence ID" value="XM_018422409.1"/>
</dbReference>
<dbReference type="OrthoDB" id="283883at2759"/>
<reference evidence="2 3" key="1">
    <citation type="submission" date="2015-03" db="EMBL/GenBank/DDBJ databases">
        <title>Genomics and transcriptomics of the oil-accumulating basidiomycete yeast T. oleaginosus allow insights into substrate utilization and the diverse evolutionary trajectories of mating systems in fungi.</title>
        <authorList>
            <consortium name="DOE Joint Genome Institute"/>
            <person name="Kourist R."/>
            <person name="Kracht O."/>
            <person name="Bracharz F."/>
            <person name="Lipzen A."/>
            <person name="Nolan M."/>
            <person name="Ohm R."/>
            <person name="Grigoriev I."/>
            <person name="Sun S."/>
            <person name="Heitman J."/>
            <person name="Bruck T."/>
            <person name="Nowrousian M."/>
        </authorList>
    </citation>
    <scope>NUCLEOTIDE SEQUENCE [LARGE SCALE GENOMIC DNA]</scope>
    <source>
        <strain evidence="2 3">IBC0246</strain>
    </source>
</reference>
<dbReference type="Proteomes" id="UP000053611">
    <property type="component" value="Unassembled WGS sequence"/>
</dbReference>
<name>A0A0J0XTB6_9TREE</name>
<organism evidence="2 3">
    <name type="scientific">Cutaneotrichosporon oleaginosum</name>
    <dbReference type="NCBI Taxonomy" id="879819"/>
    <lineage>
        <taxon>Eukaryota</taxon>
        <taxon>Fungi</taxon>
        <taxon>Dikarya</taxon>
        <taxon>Basidiomycota</taxon>
        <taxon>Agaricomycotina</taxon>
        <taxon>Tremellomycetes</taxon>
        <taxon>Trichosporonales</taxon>
        <taxon>Trichosporonaceae</taxon>
        <taxon>Cutaneotrichosporon</taxon>
    </lineage>
</organism>
<dbReference type="Pfam" id="PF04157">
    <property type="entry name" value="EAP30"/>
    <property type="match status" value="1"/>
</dbReference>
<dbReference type="EMBL" id="KQ087187">
    <property type="protein sequence ID" value="KLT44338.1"/>
    <property type="molecule type" value="Genomic_DNA"/>
</dbReference>
<dbReference type="InterPro" id="IPR036390">
    <property type="entry name" value="WH_DNA-bd_sf"/>
</dbReference>
<comment type="similarity">
    <text evidence="1">Belongs to the SNF8 family.</text>
</comment>
<dbReference type="PANTHER" id="PTHR12806">
    <property type="entry name" value="EAP30 SUBUNIT OF ELL COMPLEX"/>
    <property type="match status" value="1"/>
</dbReference>
<dbReference type="AlphaFoldDB" id="A0A0J0XTB6"/>
<keyword evidence="2" id="KW-0238">DNA-binding</keyword>
<dbReference type="GO" id="GO:0043328">
    <property type="term" value="P:protein transport to vacuole involved in ubiquitin-dependent protein catabolic process via the multivesicular body sorting pathway"/>
    <property type="evidence" value="ECO:0007669"/>
    <property type="project" value="TreeGrafter"/>
</dbReference>
<evidence type="ECO:0000256" key="1">
    <source>
        <dbReference type="ARBA" id="ARBA00009834"/>
    </source>
</evidence>
<protein>
    <submittedName>
        <fullName evidence="2">Winged helix DNA-binding domain-containing protein</fullName>
    </submittedName>
</protein>
<dbReference type="Gene3D" id="1.10.10.10">
    <property type="entry name" value="Winged helix-like DNA-binding domain superfamily/Winged helix DNA-binding domain"/>
    <property type="match status" value="2"/>
</dbReference>
<dbReference type="GeneID" id="28983012"/>
<dbReference type="GO" id="GO:0003677">
    <property type="term" value="F:DNA binding"/>
    <property type="evidence" value="ECO:0007669"/>
    <property type="project" value="UniProtKB-KW"/>
</dbReference>
<sequence length="282" mass="29316">MRKGAGISGLSRHTATASSYASLSSSLSATQLAALETQLASFRDSLVSFTAAHRADIRADPAFRHQFQKMCAALGIDPLAGTGRPAWWASLGLGEWAAELALQVVDVCVSTREANGGVIEMGELIARVEAMRRGAPLTTAPTSMASAPAPARAGAGAGAGSAPSALLRPFKRASGDITPDDIRRALDLLAPLRAGYSVHVAGGVTFVRSVPRELDTDQSMLLVLAADSVPRGRLDAFDVAKAAGWSGSRAKTALDDAVMREGMGWVDEDGSVWLLAAVEFAD</sequence>
<evidence type="ECO:0000313" key="3">
    <source>
        <dbReference type="Proteomes" id="UP000053611"/>
    </source>
</evidence>
<accession>A0A0J0XTB6</accession>
<dbReference type="GO" id="GO:0000814">
    <property type="term" value="C:ESCRT II complex"/>
    <property type="evidence" value="ECO:0007669"/>
    <property type="project" value="InterPro"/>
</dbReference>
<dbReference type="InterPro" id="IPR036388">
    <property type="entry name" value="WH-like_DNA-bd_sf"/>
</dbReference>
<gene>
    <name evidence="2" type="ORF">CC85DRAFT_283581</name>
</gene>
<keyword evidence="3" id="KW-1185">Reference proteome</keyword>
<dbReference type="Gene3D" id="6.10.140.180">
    <property type="match status" value="1"/>
</dbReference>
<dbReference type="STRING" id="879819.A0A0J0XTB6"/>
<dbReference type="PANTHER" id="PTHR12806:SF0">
    <property type="entry name" value="VACUOLAR-SORTING PROTEIN SNF8"/>
    <property type="match status" value="1"/>
</dbReference>